<protein>
    <submittedName>
        <fullName evidence="1">Uncharacterized protein</fullName>
    </submittedName>
</protein>
<keyword evidence="2" id="KW-1185">Reference proteome</keyword>
<evidence type="ECO:0000313" key="2">
    <source>
        <dbReference type="Proteomes" id="UP001144978"/>
    </source>
</evidence>
<accession>A0ACC1MDP9</accession>
<comment type="caution">
    <text evidence="1">The sequence shown here is derived from an EMBL/GenBank/DDBJ whole genome shotgun (WGS) entry which is preliminary data.</text>
</comment>
<gene>
    <name evidence="1" type="ORF">NUW54_g14210</name>
</gene>
<dbReference type="EMBL" id="JANSHE010007138">
    <property type="protein sequence ID" value="KAJ2965167.1"/>
    <property type="molecule type" value="Genomic_DNA"/>
</dbReference>
<name>A0ACC1MDP9_9APHY</name>
<reference evidence="1" key="1">
    <citation type="submission" date="2022-08" db="EMBL/GenBank/DDBJ databases">
        <title>Genome Sequence of Pycnoporus sanguineus.</title>
        <authorList>
            <person name="Buettner E."/>
        </authorList>
    </citation>
    <scope>NUCLEOTIDE SEQUENCE</scope>
    <source>
        <strain evidence="1">CG-C14</strain>
    </source>
</reference>
<sequence length="67" mass="6895">MATHSGQWSTERGGRSGPSRRDTRAERAGPPAPPSERPAHACQACTGVHRLEAGDASGRDAATVPGC</sequence>
<evidence type="ECO:0000313" key="1">
    <source>
        <dbReference type="EMBL" id="KAJ2965167.1"/>
    </source>
</evidence>
<dbReference type="Proteomes" id="UP001144978">
    <property type="component" value="Unassembled WGS sequence"/>
</dbReference>
<proteinExistence type="predicted"/>
<organism evidence="1 2">
    <name type="scientific">Trametes sanguinea</name>
    <dbReference type="NCBI Taxonomy" id="158606"/>
    <lineage>
        <taxon>Eukaryota</taxon>
        <taxon>Fungi</taxon>
        <taxon>Dikarya</taxon>
        <taxon>Basidiomycota</taxon>
        <taxon>Agaricomycotina</taxon>
        <taxon>Agaricomycetes</taxon>
        <taxon>Polyporales</taxon>
        <taxon>Polyporaceae</taxon>
        <taxon>Trametes</taxon>
    </lineage>
</organism>